<evidence type="ECO:0000313" key="3">
    <source>
        <dbReference type="Proteomes" id="UP000555103"/>
    </source>
</evidence>
<comment type="caution">
    <text evidence="2">The sequence shown here is derived from an EMBL/GenBank/DDBJ whole genome shotgun (WGS) entry which is preliminary data.</text>
</comment>
<name>A0A840CPY8_9BACT</name>
<proteinExistence type="predicted"/>
<feature type="transmembrane region" description="Helical" evidence="1">
    <location>
        <begin position="58"/>
        <end position="77"/>
    </location>
</feature>
<organism evidence="2 3">
    <name type="scientific">Dysgonomonas hofstadii</name>
    <dbReference type="NCBI Taxonomy" id="637886"/>
    <lineage>
        <taxon>Bacteria</taxon>
        <taxon>Pseudomonadati</taxon>
        <taxon>Bacteroidota</taxon>
        <taxon>Bacteroidia</taxon>
        <taxon>Bacteroidales</taxon>
        <taxon>Dysgonomonadaceae</taxon>
        <taxon>Dysgonomonas</taxon>
    </lineage>
</organism>
<feature type="transmembrane region" description="Helical" evidence="1">
    <location>
        <begin position="123"/>
        <end position="142"/>
    </location>
</feature>
<dbReference type="RefSeq" id="WP_183307984.1">
    <property type="nucleotide sequence ID" value="NZ_JACIEP010000011.1"/>
</dbReference>
<protein>
    <submittedName>
        <fullName evidence="2">Uncharacterized protein</fullName>
    </submittedName>
</protein>
<feature type="transmembrane region" description="Helical" evidence="1">
    <location>
        <begin position="27"/>
        <end position="52"/>
    </location>
</feature>
<evidence type="ECO:0000256" key="1">
    <source>
        <dbReference type="SAM" id="Phobius"/>
    </source>
</evidence>
<keyword evidence="1" id="KW-1133">Transmembrane helix</keyword>
<keyword evidence="1" id="KW-0472">Membrane</keyword>
<dbReference type="AlphaFoldDB" id="A0A840CPY8"/>
<feature type="transmembrane region" description="Helical" evidence="1">
    <location>
        <begin position="154"/>
        <end position="174"/>
    </location>
</feature>
<evidence type="ECO:0000313" key="2">
    <source>
        <dbReference type="EMBL" id="MBB4037121.1"/>
    </source>
</evidence>
<gene>
    <name evidence="2" type="ORF">GGR21_003036</name>
</gene>
<dbReference type="Proteomes" id="UP000555103">
    <property type="component" value="Unassembled WGS sequence"/>
</dbReference>
<dbReference type="EMBL" id="JACIEP010000011">
    <property type="protein sequence ID" value="MBB4037121.1"/>
    <property type="molecule type" value="Genomic_DNA"/>
</dbReference>
<feature type="transmembrane region" description="Helical" evidence="1">
    <location>
        <begin position="180"/>
        <end position="200"/>
    </location>
</feature>
<accession>A0A840CPY8</accession>
<keyword evidence="1" id="KW-0812">Transmembrane</keyword>
<sequence length="208" mass="23486">MEKDFNEQDSLKVINQMIAQVNSNIQIGAASSMVMAGYTVATIAILNIILIHTLDKPYFSFWVWMLMIPYAIIQHFIEKKRDKKAIVRTYMDTIVGKTWKAFTISVVVLLIVIFGLIYISETWILSLLFNPVILTLTGLAQYATAATTRFKPFLWGAFTLWCGAILCMLLLPLFGKTVEIQFVILAICMILGFSLPGHMLNKKAKVNV</sequence>
<feature type="transmembrane region" description="Helical" evidence="1">
    <location>
        <begin position="98"/>
        <end position="117"/>
    </location>
</feature>
<keyword evidence="3" id="KW-1185">Reference proteome</keyword>
<reference evidence="2 3" key="1">
    <citation type="submission" date="2020-08" db="EMBL/GenBank/DDBJ databases">
        <title>Genomic Encyclopedia of Type Strains, Phase IV (KMG-IV): sequencing the most valuable type-strain genomes for metagenomic binning, comparative biology and taxonomic classification.</title>
        <authorList>
            <person name="Goeker M."/>
        </authorList>
    </citation>
    <scope>NUCLEOTIDE SEQUENCE [LARGE SCALE GENOMIC DNA]</scope>
    <source>
        <strain evidence="2 3">DSM 104969</strain>
    </source>
</reference>